<comment type="caution">
    <text evidence="10">The sequence shown here is derived from an EMBL/GenBank/DDBJ whole genome shotgun (WGS) entry which is preliminary data.</text>
</comment>
<evidence type="ECO:0000256" key="4">
    <source>
        <dbReference type="ARBA" id="ARBA00022975"/>
    </source>
</evidence>
<dbReference type="InterPro" id="IPR013785">
    <property type="entry name" value="Aldolase_TIM"/>
</dbReference>
<dbReference type="CDD" id="cd04725">
    <property type="entry name" value="OMP_decarboxylase_like"/>
    <property type="match status" value="1"/>
</dbReference>
<keyword evidence="3 7" id="KW-0210">Decarboxylase</keyword>
<dbReference type="InterPro" id="IPR014732">
    <property type="entry name" value="OMPdecase"/>
</dbReference>
<dbReference type="GO" id="GO:0004590">
    <property type="term" value="F:orotidine-5'-phosphate decarboxylase activity"/>
    <property type="evidence" value="ECO:0007669"/>
    <property type="project" value="UniProtKB-EC"/>
</dbReference>
<feature type="binding site" evidence="7">
    <location>
        <begin position="71"/>
        <end position="80"/>
    </location>
    <ligand>
        <name>substrate</name>
    </ligand>
</feature>
<comment type="catalytic activity">
    <reaction evidence="6 7 8">
        <text>orotidine 5'-phosphate + H(+) = UMP + CO2</text>
        <dbReference type="Rhea" id="RHEA:11596"/>
        <dbReference type="ChEBI" id="CHEBI:15378"/>
        <dbReference type="ChEBI" id="CHEBI:16526"/>
        <dbReference type="ChEBI" id="CHEBI:57538"/>
        <dbReference type="ChEBI" id="CHEBI:57865"/>
        <dbReference type="EC" id="4.1.1.23"/>
    </reaction>
</comment>
<comment type="function">
    <text evidence="1 7">Catalyzes the decarboxylation of orotidine 5'-monophosphate (OMP) to uridine 5'-monophosphate (UMP).</text>
</comment>
<feature type="binding site" evidence="7">
    <location>
        <position position="200"/>
    </location>
    <ligand>
        <name>substrate</name>
    </ligand>
</feature>
<comment type="subunit">
    <text evidence="7">Homodimer.</text>
</comment>
<organism evidence="10 11">
    <name type="scientific">Vogesella amnigena</name>
    <dbReference type="NCBI Taxonomy" id="1507449"/>
    <lineage>
        <taxon>Bacteria</taxon>
        <taxon>Pseudomonadati</taxon>
        <taxon>Pseudomonadota</taxon>
        <taxon>Betaproteobacteria</taxon>
        <taxon>Neisseriales</taxon>
        <taxon>Chromobacteriaceae</taxon>
        <taxon>Vogesella</taxon>
    </lineage>
</organism>
<proteinExistence type="inferred from homology"/>
<comment type="similarity">
    <text evidence="7">Belongs to the OMP decarboxylase family. Type 1 subfamily.</text>
</comment>
<evidence type="ECO:0000256" key="6">
    <source>
        <dbReference type="ARBA" id="ARBA00049157"/>
    </source>
</evidence>
<evidence type="ECO:0000256" key="7">
    <source>
        <dbReference type="HAMAP-Rule" id="MF_01200"/>
    </source>
</evidence>
<feature type="domain" description="Orotidine 5'-phosphate decarboxylase" evidence="9">
    <location>
        <begin position="16"/>
        <end position="236"/>
    </location>
</feature>
<feature type="binding site" evidence="7">
    <location>
        <position position="221"/>
    </location>
    <ligand>
        <name>substrate</name>
    </ligand>
</feature>
<keyword evidence="11" id="KW-1185">Reference proteome</keyword>
<dbReference type="NCBIfam" id="NF001273">
    <property type="entry name" value="PRK00230.1"/>
    <property type="match status" value="1"/>
</dbReference>
<dbReference type="Pfam" id="PF00215">
    <property type="entry name" value="OMPdecase"/>
    <property type="match status" value="1"/>
</dbReference>
<comment type="pathway">
    <text evidence="2 7 8">Pyrimidine metabolism; UMP biosynthesis via de novo pathway; UMP from orotate: step 2/2.</text>
</comment>
<feature type="binding site" evidence="7">
    <location>
        <position position="220"/>
    </location>
    <ligand>
        <name>substrate</name>
    </ligand>
</feature>
<evidence type="ECO:0000256" key="1">
    <source>
        <dbReference type="ARBA" id="ARBA00002356"/>
    </source>
</evidence>
<dbReference type="SMART" id="SM00934">
    <property type="entry name" value="OMPdecase"/>
    <property type="match status" value="1"/>
</dbReference>
<feature type="active site" description="Proton donor" evidence="7">
    <location>
        <position position="73"/>
    </location>
</feature>
<dbReference type="HAMAP" id="MF_01200_B">
    <property type="entry name" value="OMPdecase_type1_B"/>
    <property type="match status" value="1"/>
</dbReference>
<name>A0ABV7TNY8_9NEIS</name>
<dbReference type="InterPro" id="IPR011060">
    <property type="entry name" value="RibuloseP-bd_barrel"/>
</dbReference>
<dbReference type="Gene3D" id="3.20.20.70">
    <property type="entry name" value="Aldolase class I"/>
    <property type="match status" value="1"/>
</dbReference>
<feature type="binding site" evidence="7">
    <location>
        <position position="22"/>
    </location>
    <ligand>
        <name>substrate</name>
    </ligand>
</feature>
<dbReference type="RefSeq" id="WP_390276388.1">
    <property type="nucleotide sequence ID" value="NZ_JBHRYH010000005.1"/>
</dbReference>
<feature type="binding site" evidence="7">
    <location>
        <position position="44"/>
    </location>
    <ligand>
        <name>substrate</name>
    </ligand>
</feature>
<feature type="binding site" evidence="7">
    <location>
        <position position="130"/>
    </location>
    <ligand>
        <name>substrate</name>
    </ligand>
</feature>
<accession>A0ABV7TNY8</accession>
<dbReference type="SUPFAM" id="SSF51366">
    <property type="entry name" value="Ribulose-phoshate binding barrel"/>
    <property type="match status" value="1"/>
</dbReference>
<dbReference type="InterPro" id="IPR047596">
    <property type="entry name" value="OMPdecase_bac"/>
</dbReference>
<dbReference type="Proteomes" id="UP001595636">
    <property type="component" value="Unassembled WGS sequence"/>
</dbReference>
<dbReference type="EMBL" id="JBHRYH010000005">
    <property type="protein sequence ID" value="MFC3624984.1"/>
    <property type="molecule type" value="Genomic_DNA"/>
</dbReference>
<dbReference type="InterPro" id="IPR001754">
    <property type="entry name" value="OMPdeCOase_dom"/>
</dbReference>
<protein>
    <recommendedName>
        <fullName evidence="7">Orotidine 5'-phosphate decarboxylase</fullName>
        <ecNumber evidence="7">4.1.1.23</ecNumber>
    </recommendedName>
    <alternativeName>
        <fullName evidence="7">OMP decarboxylase</fullName>
        <shortName evidence="7">OMPDCase</shortName>
        <shortName evidence="7">OMPdecase</shortName>
    </alternativeName>
</protein>
<reference evidence="11" key="1">
    <citation type="journal article" date="2019" name="Int. J. Syst. Evol. Microbiol.">
        <title>The Global Catalogue of Microorganisms (GCM) 10K type strain sequencing project: providing services to taxonomists for standard genome sequencing and annotation.</title>
        <authorList>
            <consortium name="The Broad Institute Genomics Platform"/>
            <consortium name="The Broad Institute Genome Sequencing Center for Infectious Disease"/>
            <person name="Wu L."/>
            <person name="Ma J."/>
        </authorList>
    </citation>
    <scope>NUCLEOTIDE SEQUENCE [LARGE SCALE GENOMIC DNA]</scope>
    <source>
        <strain evidence="11">KCTC 42195</strain>
    </source>
</reference>
<evidence type="ECO:0000256" key="8">
    <source>
        <dbReference type="RuleBase" id="RU000512"/>
    </source>
</evidence>
<dbReference type="EC" id="4.1.1.23" evidence="7"/>
<evidence type="ECO:0000256" key="3">
    <source>
        <dbReference type="ARBA" id="ARBA00022793"/>
    </source>
</evidence>
<dbReference type="PROSITE" id="PS00156">
    <property type="entry name" value="OMPDECASE"/>
    <property type="match status" value="1"/>
</dbReference>
<evidence type="ECO:0000256" key="2">
    <source>
        <dbReference type="ARBA" id="ARBA00004861"/>
    </source>
</evidence>
<dbReference type="PANTHER" id="PTHR32119">
    <property type="entry name" value="OROTIDINE 5'-PHOSPHATE DECARBOXYLASE"/>
    <property type="match status" value="1"/>
</dbReference>
<gene>
    <name evidence="7 10" type="primary">pyrF</name>
    <name evidence="10" type="ORF">ACFOKJ_02350</name>
</gene>
<dbReference type="InterPro" id="IPR018089">
    <property type="entry name" value="OMPdecase_AS"/>
</dbReference>
<evidence type="ECO:0000259" key="9">
    <source>
        <dbReference type="SMART" id="SM00934"/>
    </source>
</evidence>
<sequence length="248" mass="26119">MNPLILDNAAGVTASPVLVALDFATADAALAFATRLDPAECRLKVGKELFTAAGPQLVEQLAARGFQVFLDLKFHDIPNTVAQACKMAADLGVWMVNVHASGGRRMMSAAADALAHCSQPPLLIAVTVLTSMEAADLAEIGITVSPHEQVLRLAQLTRDSGLDGVVCSAQEASELKSLLGQDFKLVTPGIRLADSAADDQRRVMTPVAALEAGADYLVIGRPITRAEDPLGVLSDINADIRAWQQARG</sequence>
<dbReference type="PANTHER" id="PTHR32119:SF2">
    <property type="entry name" value="OROTIDINE 5'-PHOSPHATE DECARBOXYLASE"/>
    <property type="match status" value="1"/>
</dbReference>
<keyword evidence="4 7" id="KW-0665">Pyrimidine biosynthesis</keyword>
<dbReference type="NCBIfam" id="TIGR01740">
    <property type="entry name" value="pyrF"/>
    <property type="match status" value="1"/>
</dbReference>
<keyword evidence="5 7" id="KW-0456">Lyase</keyword>
<evidence type="ECO:0000313" key="11">
    <source>
        <dbReference type="Proteomes" id="UP001595636"/>
    </source>
</evidence>
<feature type="binding site" evidence="7">
    <location>
        <position position="191"/>
    </location>
    <ligand>
        <name>substrate</name>
    </ligand>
</feature>
<evidence type="ECO:0000313" key="10">
    <source>
        <dbReference type="EMBL" id="MFC3624984.1"/>
    </source>
</evidence>
<evidence type="ECO:0000256" key="5">
    <source>
        <dbReference type="ARBA" id="ARBA00023239"/>
    </source>
</evidence>